<dbReference type="EMBL" id="JANQDX010000003">
    <property type="protein sequence ID" value="KAL0926731.1"/>
    <property type="molecule type" value="Genomic_DNA"/>
</dbReference>
<reference evidence="2 3" key="1">
    <citation type="journal article" date="2024" name="Plant Biotechnol. J.">
        <title>Dendrobium thyrsiflorum genome and its molecular insights into genes involved in important horticultural traits.</title>
        <authorList>
            <person name="Chen B."/>
            <person name="Wang J.Y."/>
            <person name="Zheng P.J."/>
            <person name="Li K.L."/>
            <person name="Liang Y.M."/>
            <person name="Chen X.F."/>
            <person name="Zhang C."/>
            <person name="Zhao X."/>
            <person name="He X."/>
            <person name="Zhang G.Q."/>
            <person name="Liu Z.J."/>
            <person name="Xu Q."/>
        </authorList>
    </citation>
    <scope>NUCLEOTIDE SEQUENCE [LARGE SCALE GENOMIC DNA]</scope>
    <source>
        <strain evidence="2">GZMU011</strain>
    </source>
</reference>
<comment type="caution">
    <text evidence="2">The sequence shown here is derived from an EMBL/GenBank/DDBJ whole genome shotgun (WGS) entry which is preliminary data.</text>
</comment>
<accession>A0ABD0VPM9</accession>
<feature type="region of interest" description="Disordered" evidence="1">
    <location>
        <begin position="1"/>
        <end position="29"/>
    </location>
</feature>
<gene>
    <name evidence="2" type="ORF">M5K25_002976</name>
</gene>
<evidence type="ECO:0000313" key="2">
    <source>
        <dbReference type="EMBL" id="KAL0926731.1"/>
    </source>
</evidence>
<feature type="compositionally biased region" description="Pro residues" evidence="1">
    <location>
        <begin position="7"/>
        <end position="27"/>
    </location>
</feature>
<proteinExistence type="predicted"/>
<keyword evidence="3" id="KW-1185">Reference proteome</keyword>
<evidence type="ECO:0000256" key="1">
    <source>
        <dbReference type="SAM" id="MobiDB-lite"/>
    </source>
</evidence>
<evidence type="ECO:0000313" key="3">
    <source>
        <dbReference type="Proteomes" id="UP001552299"/>
    </source>
</evidence>
<protein>
    <submittedName>
        <fullName evidence="2">Uncharacterized protein</fullName>
    </submittedName>
</protein>
<sequence length="84" mass="8794">MEVLPSDFPPLSSPSLFGPPRPPPPPVSYANNLSAPAAKPLDFSVSYVSLSLKLSFSSDDLTDGSSLWSLSLVGYLITSGCLPP</sequence>
<name>A0ABD0VPM9_DENTH</name>
<organism evidence="2 3">
    <name type="scientific">Dendrobium thyrsiflorum</name>
    <name type="common">Pinecone-like raceme dendrobium</name>
    <name type="synonym">Orchid</name>
    <dbReference type="NCBI Taxonomy" id="117978"/>
    <lineage>
        <taxon>Eukaryota</taxon>
        <taxon>Viridiplantae</taxon>
        <taxon>Streptophyta</taxon>
        <taxon>Embryophyta</taxon>
        <taxon>Tracheophyta</taxon>
        <taxon>Spermatophyta</taxon>
        <taxon>Magnoliopsida</taxon>
        <taxon>Liliopsida</taxon>
        <taxon>Asparagales</taxon>
        <taxon>Orchidaceae</taxon>
        <taxon>Epidendroideae</taxon>
        <taxon>Malaxideae</taxon>
        <taxon>Dendrobiinae</taxon>
        <taxon>Dendrobium</taxon>
    </lineage>
</organism>
<dbReference type="Proteomes" id="UP001552299">
    <property type="component" value="Unassembled WGS sequence"/>
</dbReference>
<dbReference type="AlphaFoldDB" id="A0ABD0VPM9"/>